<dbReference type="Proteomes" id="UP000238523">
    <property type="component" value="Chromosome"/>
</dbReference>
<evidence type="ECO:0000313" key="2">
    <source>
        <dbReference type="Proteomes" id="UP000238523"/>
    </source>
</evidence>
<dbReference type="EMBL" id="CP025012">
    <property type="protein sequence ID" value="AUW43205.1"/>
    <property type="molecule type" value="Genomic_DNA"/>
</dbReference>
<organism evidence="1 2">
    <name type="scientific">Rhizobium leguminosarum</name>
    <dbReference type="NCBI Taxonomy" id="384"/>
    <lineage>
        <taxon>Bacteria</taxon>
        <taxon>Pseudomonadati</taxon>
        <taxon>Pseudomonadota</taxon>
        <taxon>Alphaproteobacteria</taxon>
        <taxon>Hyphomicrobiales</taxon>
        <taxon>Rhizobiaceae</taxon>
        <taxon>Rhizobium/Agrobacterium group</taxon>
        <taxon>Rhizobium</taxon>
    </lineage>
</organism>
<protein>
    <submittedName>
        <fullName evidence="1">Uncharacterized protein</fullName>
    </submittedName>
</protein>
<accession>A0A2K9Z4N2</accession>
<proteinExistence type="predicted"/>
<gene>
    <name evidence="1" type="ORF">CUJ84_Chr002857</name>
</gene>
<sequence>MAMGRRATKRRQAMLPAWTFGNVNRPVQNIGLGIHCCVRVRDGSEAFTLRSAQGRRRR</sequence>
<reference evidence="1 2" key="1">
    <citation type="submission" date="2017-11" db="EMBL/GenBank/DDBJ databases">
        <title>Complete genome of Rhizobium leguminosarum Norway, an ineffective micro-symbiont.</title>
        <authorList>
            <person name="Hoffrichter A."/>
            <person name="Liang J."/>
            <person name="Brachmann A."/>
            <person name="Marin M."/>
        </authorList>
    </citation>
    <scope>NUCLEOTIDE SEQUENCE [LARGE SCALE GENOMIC DNA]</scope>
    <source>
        <strain evidence="1 2">Norway</strain>
    </source>
</reference>
<evidence type="ECO:0000313" key="1">
    <source>
        <dbReference type="EMBL" id="AUW43205.1"/>
    </source>
</evidence>
<dbReference type="AlphaFoldDB" id="A0A2K9Z4N2"/>
<name>A0A2K9Z4N2_RHILE</name>